<dbReference type="InterPro" id="IPR023365">
    <property type="entry name" value="Sortase_dom-sf"/>
</dbReference>
<protein>
    <submittedName>
        <fullName evidence="3">Putative Sortase family protein</fullName>
    </submittedName>
</protein>
<evidence type="ECO:0000256" key="2">
    <source>
        <dbReference type="SAM" id="Phobius"/>
    </source>
</evidence>
<proteinExistence type="predicted"/>
<dbReference type="InterPro" id="IPR005754">
    <property type="entry name" value="Sortase"/>
</dbReference>
<reference evidence="3" key="1">
    <citation type="journal article" date="2008" name="ISME J.">
        <title>Genomic patterns of recombination, clonal divergence and environment in marine microbial populations.</title>
        <authorList>
            <person name="Konstantinidis K.T."/>
            <person name="Delong E.F."/>
        </authorList>
    </citation>
    <scope>NUCLEOTIDE SEQUENCE</scope>
</reference>
<keyword evidence="2" id="KW-0472">Membrane</keyword>
<feature type="transmembrane region" description="Helical" evidence="2">
    <location>
        <begin position="21"/>
        <end position="44"/>
    </location>
</feature>
<dbReference type="Pfam" id="PF04203">
    <property type="entry name" value="Sortase"/>
    <property type="match status" value="1"/>
</dbReference>
<evidence type="ECO:0000313" key="3">
    <source>
        <dbReference type="EMBL" id="ABZ06681.1"/>
    </source>
</evidence>
<organism evidence="3">
    <name type="scientific">uncultured marine microorganism HF4000_137B17</name>
    <dbReference type="NCBI Taxonomy" id="455523"/>
    <lineage>
        <taxon>unclassified sequences</taxon>
        <taxon>environmental samples</taxon>
    </lineage>
</organism>
<dbReference type="EMBL" id="EU016582">
    <property type="protein sequence ID" value="ABZ06681.1"/>
    <property type="molecule type" value="Genomic_DNA"/>
</dbReference>
<dbReference type="SUPFAM" id="SSF63817">
    <property type="entry name" value="Sortase"/>
    <property type="match status" value="1"/>
</dbReference>
<accession>B3T272</accession>
<dbReference type="GO" id="GO:0016787">
    <property type="term" value="F:hydrolase activity"/>
    <property type="evidence" value="ECO:0007669"/>
    <property type="project" value="UniProtKB-KW"/>
</dbReference>
<keyword evidence="2" id="KW-0812">Transmembrane</keyword>
<dbReference type="AlphaFoldDB" id="B3T272"/>
<dbReference type="Gene3D" id="2.40.260.10">
    <property type="entry name" value="Sortase"/>
    <property type="match status" value="1"/>
</dbReference>
<keyword evidence="1" id="KW-0378">Hydrolase</keyword>
<gene>
    <name evidence="3" type="ORF">ALOHA_HF4000137B17ctg1g18</name>
</gene>
<keyword evidence="2" id="KW-1133">Transmembrane helix</keyword>
<name>B3T272_9ZZZZ</name>
<evidence type="ECO:0000256" key="1">
    <source>
        <dbReference type="ARBA" id="ARBA00022801"/>
    </source>
</evidence>
<sequence>MTQAEELNSTNPPKRRRWATLALGIGMIVIGAVVLVAVGGYYGFGLYGASKLDELNVVIDGPVSLPELPAQATETTEIHGALMPDGSFKPINTVATSPEAFFASGGVAVNPETVQAPITRVAQVVPVRTVYPGPVSKPAEASQTIHVSTEPVAELAAVEVVAPNAEALVSNYNSIYPGFQIHPKYWGDPLWAGTDPYTYGVVSRPAGFAALSTTDGLARGQGAQARTIRIPSIGVESTIKDLEVIDLGDSSSYETPDNLVGRIPTTAQAGETGNAWFFGHLESPIKGEGNVFQNLPQIPGMLKNGDPVYVSIVTDDGEYLYQITETEVVHQDDLQLTETDDSTITLVACVPRLVYDHRILVTGKLVGVKRG</sequence>